<name>A0AAD7HPW0_9AGAR</name>
<reference evidence="1" key="1">
    <citation type="submission" date="2023-03" db="EMBL/GenBank/DDBJ databases">
        <title>Massive genome expansion in bonnet fungi (Mycena s.s.) driven by repeated elements and novel gene families across ecological guilds.</title>
        <authorList>
            <consortium name="Lawrence Berkeley National Laboratory"/>
            <person name="Harder C.B."/>
            <person name="Miyauchi S."/>
            <person name="Viragh M."/>
            <person name="Kuo A."/>
            <person name="Thoen E."/>
            <person name="Andreopoulos B."/>
            <person name="Lu D."/>
            <person name="Skrede I."/>
            <person name="Drula E."/>
            <person name="Henrissat B."/>
            <person name="Morin E."/>
            <person name="Kohler A."/>
            <person name="Barry K."/>
            <person name="LaButti K."/>
            <person name="Morin E."/>
            <person name="Salamov A."/>
            <person name="Lipzen A."/>
            <person name="Mereny Z."/>
            <person name="Hegedus B."/>
            <person name="Baldrian P."/>
            <person name="Stursova M."/>
            <person name="Weitz H."/>
            <person name="Taylor A."/>
            <person name="Grigoriev I.V."/>
            <person name="Nagy L.G."/>
            <person name="Martin F."/>
            <person name="Kauserud H."/>
        </authorList>
    </citation>
    <scope>NUCLEOTIDE SEQUENCE</scope>
    <source>
        <strain evidence="1">CBHHK182m</strain>
    </source>
</reference>
<organism evidence="1 2">
    <name type="scientific">Mycena metata</name>
    <dbReference type="NCBI Taxonomy" id="1033252"/>
    <lineage>
        <taxon>Eukaryota</taxon>
        <taxon>Fungi</taxon>
        <taxon>Dikarya</taxon>
        <taxon>Basidiomycota</taxon>
        <taxon>Agaricomycotina</taxon>
        <taxon>Agaricomycetes</taxon>
        <taxon>Agaricomycetidae</taxon>
        <taxon>Agaricales</taxon>
        <taxon>Marasmiineae</taxon>
        <taxon>Mycenaceae</taxon>
        <taxon>Mycena</taxon>
    </lineage>
</organism>
<dbReference type="Proteomes" id="UP001215598">
    <property type="component" value="Unassembled WGS sequence"/>
</dbReference>
<evidence type="ECO:0000313" key="2">
    <source>
        <dbReference type="Proteomes" id="UP001215598"/>
    </source>
</evidence>
<protein>
    <submittedName>
        <fullName evidence="1">Uncharacterized protein</fullName>
    </submittedName>
</protein>
<dbReference type="AlphaFoldDB" id="A0AAD7HPW0"/>
<evidence type="ECO:0000313" key="1">
    <source>
        <dbReference type="EMBL" id="KAJ7724800.1"/>
    </source>
</evidence>
<dbReference type="EMBL" id="JARKIB010000199">
    <property type="protein sequence ID" value="KAJ7724800.1"/>
    <property type="molecule type" value="Genomic_DNA"/>
</dbReference>
<sequence>MTFILHEIISFGRSVPWPNKIPTPQEQWECTKLVLLSYLSMELPMVNLGFLSITEWVGMQTYHVPFPSIKTTPPQIAAFFVFKDTFHYFAHQVLHYGPLYTHHKYSAPFELAAE</sequence>
<proteinExistence type="predicted"/>
<gene>
    <name evidence="1" type="ORF">B0H16DRAFT_1665987</name>
</gene>
<accession>A0AAD7HPW0</accession>
<comment type="caution">
    <text evidence="1">The sequence shown here is derived from an EMBL/GenBank/DDBJ whole genome shotgun (WGS) entry which is preliminary data.</text>
</comment>
<keyword evidence="2" id="KW-1185">Reference proteome</keyword>